<keyword evidence="3" id="KW-1185">Reference proteome</keyword>
<reference evidence="2 3" key="1">
    <citation type="submission" date="2016-01" db="EMBL/GenBank/DDBJ databases">
        <title>The new phylogeny of the genus Mycobacterium.</title>
        <authorList>
            <person name="Tarcisio F."/>
            <person name="Conor M."/>
            <person name="Antonella G."/>
            <person name="Elisabetta G."/>
            <person name="Giulia F.S."/>
            <person name="Sara T."/>
            <person name="Anna F."/>
            <person name="Clotilde B."/>
            <person name="Roberto B."/>
            <person name="Veronica D.S."/>
            <person name="Fabio R."/>
            <person name="Monica P."/>
            <person name="Olivier J."/>
            <person name="Enrico T."/>
            <person name="Nicola S."/>
        </authorList>
    </citation>
    <scope>NUCLEOTIDE SEQUENCE [LARGE SCALE GENOMIC DNA]</scope>
    <source>
        <strain evidence="2 3">DSM 44572</strain>
    </source>
</reference>
<proteinExistence type="predicted"/>
<dbReference type="Gene3D" id="1.10.3110.10">
    <property type="entry name" value="protoporphyrinogen ix oxidase, domain 3"/>
    <property type="match status" value="1"/>
</dbReference>
<protein>
    <recommendedName>
        <fullName evidence="1">Amine oxidase domain-containing protein</fullName>
    </recommendedName>
</protein>
<dbReference type="GO" id="GO:0016491">
    <property type="term" value="F:oxidoreductase activity"/>
    <property type="evidence" value="ECO:0007669"/>
    <property type="project" value="InterPro"/>
</dbReference>
<evidence type="ECO:0000313" key="2">
    <source>
        <dbReference type="EMBL" id="ORW25493.1"/>
    </source>
</evidence>
<evidence type="ECO:0000259" key="1">
    <source>
        <dbReference type="Pfam" id="PF01593"/>
    </source>
</evidence>
<dbReference type="InterPro" id="IPR050464">
    <property type="entry name" value="Zeta_carotene_desat/Oxidored"/>
</dbReference>
<dbReference type="SUPFAM" id="SSF51905">
    <property type="entry name" value="FAD/NAD(P)-binding domain"/>
    <property type="match status" value="1"/>
</dbReference>
<sequence length="464" mass="51180">MASDTNSQLPGAEIAVIGGGVAGMAAAFRLQQAGYRVHVYESNDHVGGRTHSIYRNGFTLNQGANVMWTAYKSLCGLVHDAGLDGELEAAGSVLGFLWGGDDMFWLDTDHLLRDAPRFPLSMRSRFTLARLVFDGYRALRSLRYEDLSAFASHDFETAEQYTRRRLNPEILERIVAPSVKSMAAAPANVVSNNDLLFMLHRYSGLGSRWLAFRGGMGSYSRLMSQRFDVTLNAAVTEVEERDDEVAVTWTGPHGERTDRYAACIIAVAAHDAATIHVTLDPWRRQFLADVPYAAMSSVQLALSKPGPVGIKASYTIHPEWSEIVTAVYEHNKYPGSLPPGKGQLTLYTSDALTRQLIDEDDQVTVDTVLAEAEKLMPRVRDTIEWAHVKHWREAVFCSRVGYYKDLAKFNAMRREHDRLVFHAGDYFAPSSMNTASSAGERAAHDLIAALGASTKTGLAARSAS</sequence>
<dbReference type="PANTHER" id="PTHR42923">
    <property type="entry name" value="PROTOPORPHYRINOGEN OXIDASE"/>
    <property type="match status" value="1"/>
</dbReference>
<dbReference type="Gene3D" id="3.90.660.20">
    <property type="entry name" value="Protoporphyrinogen oxidase, mitochondrial, domain 2"/>
    <property type="match status" value="1"/>
</dbReference>
<dbReference type="PRINTS" id="PR00419">
    <property type="entry name" value="ADXRDTASE"/>
</dbReference>
<dbReference type="EMBL" id="LQPJ01000097">
    <property type="protein sequence ID" value="ORW25493.1"/>
    <property type="molecule type" value="Genomic_DNA"/>
</dbReference>
<dbReference type="SUPFAM" id="SSF54373">
    <property type="entry name" value="FAD-linked reductases, C-terminal domain"/>
    <property type="match status" value="1"/>
</dbReference>
<dbReference type="STRING" id="153971.AWC19_06970"/>
<dbReference type="OrthoDB" id="4658421at2"/>
<dbReference type="Proteomes" id="UP000193529">
    <property type="component" value="Unassembled WGS sequence"/>
</dbReference>
<organism evidence="2 3">
    <name type="scientific">Mycobacterium palustre</name>
    <dbReference type="NCBI Taxonomy" id="153971"/>
    <lineage>
        <taxon>Bacteria</taxon>
        <taxon>Bacillati</taxon>
        <taxon>Actinomycetota</taxon>
        <taxon>Actinomycetes</taxon>
        <taxon>Mycobacteriales</taxon>
        <taxon>Mycobacteriaceae</taxon>
        <taxon>Mycobacterium</taxon>
        <taxon>Mycobacterium simiae complex</taxon>
    </lineage>
</organism>
<name>A0A1X1ZQ74_9MYCO</name>
<dbReference type="Gene3D" id="3.50.50.60">
    <property type="entry name" value="FAD/NAD(P)-binding domain"/>
    <property type="match status" value="1"/>
</dbReference>
<accession>A0A1X1ZQ74</accession>
<feature type="domain" description="Amine oxidase" evidence="1">
    <location>
        <begin position="21"/>
        <end position="447"/>
    </location>
</feature>
<dbReference type="RefSeq" id="WP_085078213.1">
    <property type="nucleotide sequence ID" value="NZ_JACKRZ010000432.1"/>
</dbReference>
<evidence type="ECO:0000313" key="3">
    <source>
        <dbReference type="Proteomes" id="UP000193529"/>
    </source>
</evidence>
<dbReference type="AlphaFoldDB" id="A0A1X1ZQ74"/>
<dbReference type="Pfam" id="PF01593">
    <property type="entry name" value="Amino_oxidase"/>
    <property type="match status" value="1"/>
</dbReference>
<dbReference type="InterPro" id="IPR036188">
    <property type="entry name" value="FAD/NAD-bd_sf"/>
</dbReference>
<dbReference type="InterPro" id="IPR002937">
    <property type="entry name" value="Amino_oxidase"/>
</dbReference>
<comment type="caution">
    <text evidence="2">The sequence shown here is derived from an EMBL/GenBank/DDBJ whole genome shotgun (WGS) entry which is preliminary data.</text>
</comment>
<gene>
    <name evidence="2" type="ORF">AWC19_06970</name>
</gene>